<proteinExistence type="predicted"/>
<keyword evidence="2" id="KW-1133">Transmembrane helix</keyword>
<dbReference type="Pfam" id="PF02470">
    <property type="entry name" value="MlaD"/>
    <property type="match status" value="1"/>
</dbReference>
<feature type="compositionally biased region" description="Acidic residues" evidence="1">
    <location>
        <begin position="190"/>
        <end position="202"/>
    </location>
</feature>
<keyword evidence="2" id="KW-0812">Transmembrane</keyword>
<accession>M2TAX0</accession>
<protein>
    <submittedName>
        <fullName evidence="4">Mammalian cell entry related domain protein</fullName>
    </submittedName>
</protein>
<dbReference type="AlphaFoldDB" id="M2TAX0"/>
<dbReference type="InterPro" id="IPR052336">
    <property type="entry name" value="MlaD_Phospholipid_Transporter"/>
</dbReference>
<reference evidence="4 5" key="1">
    <citation type="journal article" date="2013" name="Genome Announc.">
        <title>Draft Genome Sequence of Strain JLT2015T, Belonging to the Family Sphingomonadaceae of the Alphaproteobacteria.</title>
        <authorList>
            <person name="Tang K."/>
            <person name="Liu K."/>
            <person name="Li S."/>
            <person name="Jiao N."/>
        </authorList>
    </citation>
    <scope>NUCLEOTIDE SEQUENCE [LARGE SCALE GENOMIC DNA]</scope>
    <source>
        <strain evidence="4 5">JLT2015</strain>
    </source>
</reference>
<feature type="transmembrane region" description="Helical" evidence="2">
    <location>
        <begin position="12"/>
        <end position="30"/>
    </location>
</feature>
<evidence type="ECO:0000256" key="1">
    <source>
        <dbReference type="SAM" id="MobiDB-lite"/>
    </source>
</evidence>
<dbReference type="PANTHER" id="PTHR33371">
    <property type="entry name" value="INTERMEMBRANE PHOSPHOLIPID TRANSPORT SYSTEM BINDING PROTEIN MLAD-RELATED"/>
    <property type="match status" value="1"/>
</dbReference>
<evidence type="ECO:0000313" key="4">
    <source>
        <dbReference type="EMBL" id="EMD83749.1"/>
    </source>
</evidence>
<evidence type="ECO:0000259" key="3">
    <source>
        <dbReference type="Pfam" id="PF02470"/>
    </source>
</evidence>
<gene>
    <name evidence="4" type="ORF">C725_0721</name>
</gene>
<evidence type="ECO:0000256" key="2">
    <source>
        <dbReference type="SAM" id="Phobius"/>
    </source>
</evidence>
<dbReference type="Proteomes" id="UP000011717">
    <property type="component" value="Unassembled WGS sequence"/>
</dbReference>
<dbReference type="GO" id="GO:0015914">
    <property type="term" value="P:phospholipid transport"/>
    <property type="evidence" value="ECO:0007669"/>
    <property type="project" value="InterPro"/>
</dbReference>
<organism evidence="4 5">
    <name type="scientific">Pacificimonas flava</name>
    <dbReference type="NCBI Taxonomy" id="1234595"/>
    <lineage>
        <taxon>Bacteria</taxon>
        <taxon>Pseudomonadati</taxon>
        <taxon>Pseudomonadota</taxon>
        <taxon>Alphaproteobacteria</taxon>
        <taxon>Sphingomonadales</taxon>
        <taxon>Sphingosinicellaceae</taxon>
        <taxon>Pacificimonas</taxon>
    </lineage>
</organism>
<dbReference type="InterPro" id="IPR030970">
    <property type="entry name" value="ABC_MlaD"/>
</dbReference>
<dbReference type="PANTHER" id="PTHR33371:SF4">
    <property type="entry name" value="INTERMEMBRANE PHOSPHOLIPID TRANSPORT SYSTEM BINDING PROTEIN MLAD"/>
    <property type="match status" value="1"/>
</dbReference>
<dbReference type="InterPro" id="IPR003399">
    <property type="entry name" value="Mce/MlaD"/>
</dbReference>
<sequence length="202" mass="20800">MNQMFRQNLVEAVIGFVVLVVAVVAVLFFYQRTSASDLGEHYTVSALFQNAAGVNVGTDVRVSGVTVGSVVSHSLEDEFPFRAKLGLAISERYKLPLDSSASITSEGILGGTYIALSPGGAPETLRDGDQIMDTQGSVDLMSMVGQYINNTGGEGGGDSSGGDGMEGGMGGGMGSGGLEEDPAGFGTLDEQADELGMSDEAR</sequence>
<feature type="compositionally biased region" description="Gly residues" evidence="1">
    <location>
        <begin position="152"/>
        <end position="177"/>
    </location>
</feature>
<dbReference type="EMBL" id="AMRV01000002">
    <property type="protein sequence ID" value="EMD83749.1"/>
    <property type="molecule type" value="Genomic_DNA"/>
</dbReference>
<evidence type="ECO:0000313" key="5">
    <source>
        <dbReference type="Proteomes" id="UP000011717"/>
    </source>
</evidence>
<keyword evidence="5" id="KW-1185">Reference proteome</keyword>
<keyword evidence="2" id="KW-0472">Membrane</keyword>
<feature type="domain" description="Mce/MlaD" evidence="3">
    <location>
        <begin position="41"/>
        <end position="119"/>
    </location>
</feature>
<name>M2TAX0_9SPHN</name>
<dbReference type="NCBIfam" id="TIGR04430">
    <property type="entry name" value="OM_asym_MlaD"/>
    <property type="match status" value="1"/>
</dbReference>
<feature type="region of interest" description="Disordered" evidence="1">
    <location>
        <begin position="149"/>
        <end position="202"/>
    </location>
</feature>
<comment type="caution">
    <text evidence="4">The sequence shown here is derived from an EMBL/GenBank/DDBJ whole genome shotgun (WGS) entry which is preliminary data.</text>
</comment>